<feature type="compositionally biased region" description="Polar residues" evidence="1">
    <location>
        <begin position="80"/>
        <end position="97"/>
    </location>
</feature>
<dbReference type="AlphaFoldDB" id="A0AAN8CMI6"/>
<keyword evidence="3" id="KW-1185">Reference proteome</keyword>
<feature type="compositionally biased region" description="Basic and acidic residues" evidence="1">
    <location>
        <begin position="43"/>
        <end position="53"/>
    </location>
</feature>
<evidence type="ECO:0000313" key="3">
    <source>
        <dbReference type="Proteomes" id="UP001335648"/>
    </source>
</evidence>
<dbReference type="PANTHER" id="PTHR13497:SF3">
    <property type="entry name" value="HISTONE DEACETYLASE COMPLEX SUBUNIT SAP130"/>
    <property type="match status" value="1"/>
</dbReference>
<evidence type="ECO:0000313" key="2">
    <source>
        <dbReference type="EMBL" id="KAK5906581.1"/>
    </source>
</evidence>
<feature type="compositionally biased region" description="Pro residues" evidence="1">
    <location>
        <begin position="104"/>
        <end position="113"/>
    </location>
</feature>
<dbReference type="GO" id="GO:0000122">
    <property type="term" value="P:negative regulation of transcription by RNA polymerase II"/>
    <property type="evidence" value="ECO:0007669"/>
    <property type="project" value="TreeGrafter"/>
</dbReference>
<dbReference type="InterPro" id="IPR024137">
    <property type="entry name" value="His_deAcase_cplx_SAP130"/>
</dbReference>
<sequence length="158" mass="16194">MSSQQFPRHGLPASGGGAPQIPAAGNLVSINQQSNAAAGPDADSSRDADRQQDHPPAGGGGALAFRDEKQETMVVRPYPQVQTHGQPQAAPQTMSIQPGTPVTVPAPPCAPPSGPACCPHRGADEGCPEITNAKSSYCPSTSFKPGSYPHPPPKCLVI</sequence>
<reference evidence="2 3" key="1">
    <citation type="journal article" date="2023" name="Mol. Biol. Evol.">
        <title>Genomics of Secondarily Temperate Adaptation in the Only Non-Antarctic Icefish.</title>
        <authorList>
            <person name="Rivera-Colon A.G."/>
            <person name="Rayamajhi N."/>
            <person name="Minhas B.F."/>
            <person name="Madrigal G."/>
            <person name="Bilyk K.T."/>
            <person name="Yoon V."/>
            <person name="Hune M."/>
            <person name="Gregory S."/>
            <person name="Cheng C.H.C."/>
            <person name="Catchen J.M."/>
        </authorList>
    </citation>
    <scope>NUCLEOTIDE SEQUENCE [LARGE SCALE GENOMIC DNA]</scope>
    <source>
        <strain evidence="2">JC2023a</strain>
    </source>
</reference>
<name>A0AAN8CMI6_9TELE</name>
<accession>A0AAN8CMI6</accession>
<dbReference type="EMBL" id="JAULUE010002049">
    <property type="protein sequence ID" value="KAK5906581.1"/>
    <property type="molecule type" value="Genomic_DNA"/>
</dbReference>
<protein>
    <submittedName>
        <fullName evidence="2">Uncharacterized protein</fullName>
    </submittedName>
</protein>
<evidence type="ECO:0000256" key="1">
    <source>
        <dbReference type="SAM" id="MobiDB-lite"/>
    </source>
</evidence>
<dbReference type="PANTHER" id="PTHR13497">
    <property type="entry name" value="HISTONE DEACETYLASE COMPLEX SUBUNIT SAP130"/>
    <property type="match status" value="1"/>
</dbReference>
<comment type="caution">
    <text evidence="2">The sequence shown here is derived from an EMBL/GenBank/DDBJ whole genome shotgun (WGS) entry which is preliminary data.</text>
</comment>
<proteinExistence type="predicted"/>
<organism evidence="2 3">
    <name type="scientific">Champsocephalus esox</name>
    <name type="common">pike icefish</name>
    <dbReference type="NCBI Taxonomy" id="159716"/>
    <lineage>
        <taxon>Eukaryota</taxon>
        <taxon>Metazoa</taxon>
        <taxon>Chordata</taxon>
        <taxon>Craniata</taxon>
        <taxon>Vertebrata</taxon>
        <taxon>Euteleostomi</taxon>
        <taxon>Actinopterygii</taxon>
        <taxon>Neopterygii</taxon>
        <taxon>Teleostei</taxon>
        <taxon>Neoteleostei</taxon>
        <taxon>Acanthomorphata</taxon>
        <taxon>Eupercaria</taxon>
        <taxon>Perciformes</taxon>
        <taxon>Notothenioidei</taxon>
        <taxon>Channichthyidae</taxon>
        <taxon>Champsocephalus</taxon>
    </lineage>
</organism>
<feature type="region of interest" description="Disordered" evidence="1">
    <location>
        <begin position="1"/>
        <end position="113"/>
    </location>
</feature>
<gene>
    <name evidence="2" type="ORF">CesoFtcFv8_004513</name>
</gene>
<dbReference type="GO" id="GO:0070822">
    <property type="term" value="C:Sin3-type complex"/>
    <property type="evidence" value="ECO:0007669"/>
    <property type="project" value="TreeGrafter"/>
</dbReference>
<dbReference type="Proteomes" id="UP001335648">
    <property type="component" value="Unassembled WGS sequence"/>
</dbReference>